<gene>
    <name evidence="2" type="ORF">ACFPJ6_01045</name>
</gene>
<protein>
    <recommendedName>
        <fullName evidence="4">LytR/CpsA/Psr regulator C-terminal domain-containing protein</fullName>
    </recommendedName>
</protein>
<evidence type="ECO:0000313" key="3">
    <source>
        <dbReference type="Proteomes" id="UP001596122"/>
    </source>
</evidence>
<dbReference type="EMBL" id="JBHSLD010000001">
    <property type="protein sequence ID" value="MFC5379366.1"/>
    <property type="molecule type" value="Genomic_DNA"/>
</dbReference>
<evidence type="ECO:0000313" key="2">
    <source>
        <dbReference type="EMBL" id="MFC5379366.1"/>
    </source>
</evidence>
<evidence type="ECO:0000256" key="1">
    <source>
        <dbReference type="SAM" id="MobiDB-lite"/>
    </source>
</evidence>
<proteinExistence type="predicted"/>
<dbReference type="RefSeq" id="WP_340266506.1">
    <property type="nucleotide sequence ID" value="NZ_JBBEOG010000001.1"/>
</dbReference>
<accession>A0ABW0GJU6</accession>
<evidence type="ECO:0008006" key="4">
    <source>
        <dbReference type="Google" id="ProtNLM"/>
    </source>
</evidence>
<feature type="region of interest" description="Disordered" evidence="1">
    <location>
        <begin position="30"/>
        <end position="65"/>
    </location>
</feature>
<organism evidence="2 3">
    <name type="scientific">Aquipuribacter nitratireducens</name>
    <dbReference type="NCBI Taxonomy" id="650104"/>
    <lineage>
        <taxon>Bacteria</taxon>
        <taxon>Bacillati</taxon>
        <taxon>Actinomycetota</taxon>
        <taxon>Actinomycetes</taxon>
        <taxon>Micrococcales</taxon>
        <taxon>Intrasporangiaceae</taxon>
        <taxon>Aquipuribacter</taxon>
    </lineage>
</organism>
<name>A0ABW0GJU6_9MICO</name>
<dbReference type="Proteomes" id="UP001596122">
    <property type="component" value="Unassembled WGS sequence"/>
</dbReference>
<feature type="compositionally biased region" description="Low complexity" evidence="1">
    <location>
        <begin position="41"/>
        <end position="50"/>
    </location>
</feature>
<keyword evidence="3" id="KW-1185">Reference proteome</keyword>
<comment type="caution">
    <text evidence="2">The sequence shown here is derived from an EMBL/GenBank/DDBJ whole genome shotgun (WGS) entry which is preliminary data.</text>
</comment>
<reference evidence="3" key="1">
    <citation type="journal article" date="2019" name="Int. J. Syst. Evol. Microbiol.">
        <title>The Global Catalogue of Microorganisms (GCM) 10K type strain sequencing project: providing services to taxonomists for standard genome sequencing and annotation.</title>
        <authorList>
            <consortium name="The Broad Institute Genomics Platform"/>
            <consortium name="The Broad Institute Genome Sequencing Center for Infectious Disease"/>
            <person name="Wu L."/>
            <person name="Ma J."/>
        </authorList>
    </citation>
    <scope>NUCLEOTIDE SEQUENCE [LARGE SCALE GENOMIC DNA]</scope>
    <source>
        <strain evidence="3">CCUG 43114</strain>
    </source>
</reference>
<sequence>MAPGQSTRGRRAAVVLVVAAAAVAGLTLALGDDSEPPTAPEPSSSPTEQPVAGPRLGPDGLEALALGEPVDPDLWSVSIENGCNRSLSGLTDELRALGVGTNVRVETDGDDVVAVTLVERSTSVTAPGALPDVWLGPTLGDPIAEALALPGARVVTEDPR</sequence>